<dbReference type="EMBL" id="CAXAMN010021607">
    <property type="protein sequence ID" value="CAK9061348.1"/>
    <property type="molecule type" value="Genomic_DNA"/>
</dbReference>
<comment type="caution">
    <text evidence="1">The sequence shown here is derived from an EMBL/GenBank/DDBJ whole genome shotgun (WGS) entry which is preliminary data.</text>
</comment>
<reference evidence="1 3" key="1">
    <citation type="submission" date="2024-02" db="EMBL/GenBank/DDBJ databases">
        <authorList>
            <person name="Chen Y."/>
            <person name="Shah S."/>
            <person name="Dougan E. K."/>
            <person name="Thang M."/>
            <person name="Chan C."/>
        </authorList>
    </citation>
    <scope>NUCLEOTIDE SEQUENCE [LARGE SCALE GENOMIC DNA]</scope>
</reference>
<name>A0ABP0NCP4_9DINO</name>
<dbReference type="EMBL" id="CAXAMN010021596">
    <property type="protein sequence ID" value="CAK9061223.1"/>
    <property type="molecule type" value="Genomic_DNA"/>
</dbReference>
<dbReference type="Gene3D" id="1.20.120.160">
    <property type="entry name" value="HPT domain"/>
    <property type="match status" value="1"/>
</dbReference>
<evidence type="ECO:0000313" key="1">
    <source>
        <dbReference type="EMBL" id="CAK9061223.1"/>
    </source>
</evidence>
<dbReference type="InterPro" id="IPR008207">
    <property type="entry name" value="Sig_transdc_His_kin_Hpt_dom"/>
</dbReference>
<proteinExistence type="predicted"/>
<evidence type="ECO:0000313" key="2">
    <source>
        <dbReference type="EMBL" id="CAK9061348.1"/>
    </source>
</evidence>
<protein>
    <submittedName>
        <fullName evidence="1">Uncharacterized protein</fullName>
    </submittedName>
</protein>
<dbReference type="SUPFAM" id="SSF47226">
    <property type="entry name" value="Histidine-containing phosphotransfer domain, HPT domain"/>
    <property type="match status" value="1"/>
</dbReference>
<dbReference type="PROSITE" id="PS50894">
    <property type="entry name" value="HPT"/>
    <property type="match status" value="1"/>
</dbReference>
<gene>
    <name evidence="1" type="ORF">CCMP2556_LOCUS30113</name>
    <name evidence="2" type="ORF">CCMP2556_LOCUS30158</name>
</gene>
<accession>A0ABP0NCP4</accession>
<sequence length="138" mass="15443">MPEKLREDALQHMDWKRALANQKEEQLRAFLADYPADLRKKVQEMHQALEAKDYERLQEAAQQVMGSASFIGATQLHNCVSDLVEAIDLESKESYIVDKTARAAKEAEELERELVRAGFAQDSSPAAANNAHACCALL</sequence>
<dbReference type="InterPro" id="IPR036641">
    <property type="entry name" value="HPT_dom_sf"/>
</dbReference>
<keyword evidence="3" id="KW-1185">Reference proteome</keyword>
<dbReference type="Pfam" id="PF01627">
    <property type="entry name" value="Hpt"/>
    <property type="match status" value="1"/>
</dbReference>
<dbReference type="Proteomes" id="UP001642484">
    <property type="component" value="Unassembled WGS sequence"/>
</dbReference>
<evidence type="ECO:0000313" key="3">
    <source>
        <dbReference type="Proteomes" id="UP001642484"/>
    </source>
</evidence>
<organism evidence="1 3">
    <name type="scientific">Durusdinium trenchii</name>
    <dbReference type="NCBI Taxonomy" id="1381693"/>
    <lineage>
        <taxon>Eukaryota</taxon>
        <taxon>Sar</taxon>
        <taxon>Alveolata</taxon>
        <taxon>Dinophyceae</taxon>
        <taxon>Suessiales</taxon>
        <taxon>Symbiodiniaceae</taxon>
        <taxon>Durusdinium</taxon>
    </lineage>
</organism>